<name>A0A3D9HVR0_9PROT</name>
<protein>
    <submittedName>
        <fullName evidence="1">Uncharacterized protein DUF523</fullName>
    </submittedName>
</protein>
<proteinExistence type="predicted"/>
<sequence>MTPSGEDFTDDFSRGAELALKLCLNQGIKLAVLKENSPSCGSTFIYDGQFTGTKISGQGMAARTLRKNGIRVFSEDQLEKAAHWLESIS</sequence>
<dbReference type="PANTHER" id="PTHR30087">
    <property type="entry name" value="INNER MEMBRANE PROTEIN"/>
    <property type="match status" value="1"/>
</dbReference>
<evidence type="ECO:0000313" key="1">
    <source>
        <dbReference type="EMBL" id="RED53471.1"/>
    </source>
</evidence>
<accession>A0A3D9HVR0</accession>
<comment type="caution">
    <text evidence="1">The sequence shown here is derived from an EMBL/GenBank/DDBJ whole genome shotgun (WGS) entry which is preliminary data.</text>
</comment>
<dbReference type="PANTHER" id="PTHR30087:SF1">
    <property type="entry name" value="HYPOTHETICAL CYTOSOLIC PROTEIN"/>
    <property type="match status" value="1"/>
</dbReference>
<dbReference type="AlphaFoldDB" id="A0A3D9HVR0"/>
<gene>
    <name evidence="1" type="ORF">DFP90_101260</name>
</gene>
<dbReference type="EMBL" id="QRDW01000001">
    <property type="protein sequence ID" value="RED53471.1"/>
    <property type="molecule type" value="Genomic_DNA"/>
</dbReference>
<reference evidence="1 2" key="1">
    <citation type="submission" date="2018-07" db="EMBL/GenBank/DDBJ databases">
        <title>Genomic Encyclopedia of Type Strains, Phase III (KMG-III): the genomes of soil and plant-associated and newly described type strains.</title>
        <authorList>
            <person name="Whitman W."/>
        </authorList>
    </citation>
    <scope>NUCLEOTIDE SEQUENCE [LARGE SCALE GENOMIC DNA]</scope>
    <source>
        <strain evidence="1 2">CECT 8488</strain>
    </source>
</reference>
<dbReference type="Proteomes" id="UP000256845">
    <property type="component" value="Unassembled WGS sequence"/>
</dbReference>
<organism evidence="1 2">
    <name type="scientific">Aestuariispira insulae</name>
    <dbReference type="NCBI Taxonomy" id="1461337"/>
    <lineage>
        <taxon>Bacteria</taxon>
        <taxon>Pseudomonadati</taxon>
        <taxon>Pseudomonadota</taxon>
        <taxon>Alphaproteobacteria</taxon>
        <taxon>Rhodospirillales</taxon>
        <taxon>Kiloniellaceae</taxon>
        <taxon>Aestuariispira</taxon>
    </lineage>
</organism>
<dbReference type="InterPro" id="IPR007553">
    <property type="entry name" value="2-thiour_desulf"/>
</dbReference>
<dbReference type="Pfam" id="PF04463">
    <property type="entry name" value="2-thiour_desulf"/>
    <property type="match status" value="1"/>
</dbReference>
<keyword evidence="2" id="KW-1185">Reference proteome</keyword>
<evidence type="ECO:0000313" key="2">
    <source>
        <dbReference type="Proteomes" id="UP000256845"/>
    </source>
</evidence>